<evidence type="ECO:0000259" key="3">
    <source>
        <dbReference type="PROSITE" id="PS50053"/>
    </source>
</evidence>
<sequence>MLSAKAKGKQRAVEPVFDDLDDLESQASTSGAHAADSEEPMDISRDLVVRFTEGMPDLTVSVDKHDSAKDVKRQIRDQRPELLNRRLRLIHSGRLLADGTSMYSLLTSVEERQQRTHTEDGDTATVGKAHTTWVHCSVGPAMAPDEEEDDSRTQTAQIQLVRGFDRLASLGFSPEDIDNFRRQFHSQSSSNYLDLEFSTEEEYEEHARALEEQWIDSIDNAGTATLSQTDSSSSSVIQGVLVGFFFPFMPIFFMRSQKPAVFWNDDSEQEPVSNVILSRKMSMGLVVGFLINVLFGMWRYLLDSS</sequence>
<dbReference type="HOGENOM" id="CLU_060587_0_0_1"/>
<keyword evidence="2" id="KW-0812">Transmembrane</keyword>
<dbReference type="PROSITE" id="PS50053">
    <property type="entry name" value="UBIQUITIN_2"/>
    <property type="match status" value="1"/>
</dbReference>
<accession>A0A067T5Q9</accession>
<dbReference type="InterPro" id="IPR019413">
    <property type="entry name" value="Dsc3_ub-like_dom"/>
</dbReference>
<dbReference type="GO" id="GO:0005783">
    <property type="term" value="C:endoplasmic reticulum"/>
    <property type="evidence" value="ECO:0007669"/>
    <property type="project" value="TreeGrafter"/>
</dbReference>
<keyword evidence="5" id="KW-1185">Reference proteome</keyword>
<dbReference type="STRING" id="685588.A0A067T5Q9"/>
<dbReference type="Gene3D" id="3.10.20.90">
    <property type="entry name" value="Phosphatidylinositol 3-kinase Catalytic Subunit, Chain A, domain 1"/>
    <property type="match status" value="1"/>
</dbReference>
<dbReference type="CDD" id="cd17039">
    <property type="entry name" value="Ubl_ubiquitin_like"/>
    <property type="match status" value="1"/>
</dbReference>
<feature type="compositionally biased region" description="Basic residues" evidence="1">
    <location>
        <begin position="1"/>
        <end position="10"/>
    </location>
</feature>
<keyword evidence="2" id="KW-0472">Membrane</keyword>
<feature type="transmembrane region" description="Helical" evidence="2">
    <location>
        <begin position="283"/>
        <end position="301"/>
    </location>
</feature>
<evidence type="ECO:0000313" key="4">
    <source>
        <dbReference type="EMBL" id="KDR75269.1"/>
    </source>
</evidence>
<dbReference type="PANTHER" id="PTHR28049">
    <property type="entry name" value="TRANSMEMBRANE PROTEIN YOR223W"/>
    <property type="match status" value="1"/>
</dbReference>
<dbReference type="Pfam" id="PF10302">
    <property type="entry name" value="Dsc3_N"/>
    <property type="match status" value="1"/>
</dbReference>
<reference evidence="5" key="1">
    <citation type="journal article" date="2014" name="Proc. Natl. Acad. Sci. U.S.A.">
        <title>Extensive sampling of basidiomycete genomes demonstrates inadequacy of the white-rot/brown-rot paradigm for wood decay fungi.</title>
        <authorList>
            <person name="Riley R."/>
            <person name="Salamov A.A."/>
            <person name="Brown D.W."/>
            <person name="Nagy L.G."/>
            <person name="Floudas D."/>
            <person name="Held B.W."/>
            <person name="Levasseur A."/>
            <person name="Lombard V."/>
            <person name="Morin E."/>
            <person name="Otillar R."/>
            <person name="Lindquist E.A."/>
            <person name="Sun H."/>
            <person name="LaButti K.M."/>
            <person name="Schmutz J."/>
            <person name="Jabbour D."/>
            <person name="Luo H."/>
            <person name="Baker S.E."/>
            <person name="Pisabarro A.G."/>
            <person name="Walton J.D."/>
            <person name="Blanchette R.A."/>
            <person name="Henrissat B."/>
            <person name="Martin F."/>
            <person name="Cullen D."/>
            <person name="Hibbett D.S."/>
            <person name="Grigoriev I.V."/>
        </authorList>
    </citation>
    <scope>NUCLEOTIDE SEQUENCE [LARGE SCALE GENOMIC DNA]</scope>
    <source>
        <strain evidence="5">CBS 339.88</strain>
    </source>
</reference>
<evidence type="ECO:0000256" key="2">
    <source>
        <dbReference type="SAM" id="Phobius"/>
    </source>
</evidence>
<organism evidence="4 5">
    <name type="scientific">Galerina marginata (strain CBS 339.88)</name>
    <dbReference type="NCBI Taxonomy" id="685588"/>
    <lineage>
        <taxon>Eukaryota</taxon>
        <taxon>Fungi</taxon>
        <taxon>Dikarya</taxon>
        <taxon>Basidiomycota</taxon>
        <taxon>Agaricomycotina</taxon>
        <taxon>Agaricomycetes</taxon>
        <taxon>Agaricomycetidae</taxon>
        <taxon>Agaricales</taxon>
        <taxon>Agaricineae</taxon>
        <taxon>Strophariaceae</taxon>
        <taxon>Galerina</taxon>
    </lineage>
</organism>
<evidence type="ECO:0000256" key="1">
    <source>
        <dbReference type="SAM" id="MobiDB-lite"/>
    </source>
</evidence>
<feature type="domain" description="Ubiquitin-like" evidence="3">
    <location>
        <begin position="45"/>
        <end position="102"/>
    </location>
</feature>
<feature type="region of interest" description="Disordered" evidence="1">
    <location>
        <begin position="1"/>
        <end position="41"/>
    </location>
</feature>
<proteinExistence type="predicted"/>
<gene>
    <name evidence="4" type="ORF">GALMADRAFT_249265</name>
</gene>
<dbReference type="SUPFAM" id="SSF54236">
    <property type="entry name" value="Ubiquitin-like"/>
    <property type="match status" value="1"/>
</dbReference>
<dbReference type="InterPro" id="IPR025390">
    <property type="entry name" value="Dsc3_C"/>
</dbReference>
<keyword evidence="2" id="KW-1133">Transmembrane helix</keyword>
<dbReference type="InterPro" id="IPR000626">
    <property type="entry name" value="Ubiquitin-like_dom"/>
</dbReference>
<dbReference type="Pfam" id="PF13373">
    <property type="entry name" value="Dsc3_C"/>
    <property type="match status" value="1"/>
</dbReference>
<feature type="transmembrane region" description="Helical" evidence="2">
    <location>
        <begin position="236"/>
        <end position="254"/>
    </location>
</feature>
<evidence type="ECO:0000313" key="5">
    <source>
        <dbReference type="Proteomes" id="UP000027222"/>
    </source>
</evidence>
<dbReference type="AlphaFoldDB" id="A0A067T5Q9"/>
<dbReference type="PANTHER" id="PTHR28049:SF1">
    <property type="entry name" value="DSC E3 UBIQUITIN LIGASE COMPLEX SUBUNIT 3"/>
    <property type="match status" value="1"/>
</dbReference>
<protein>
    <recommendedName>
        <fullName evidence="3">Ubiquitin-like domain-containing protein</fullName>
    </recommendedName>
</protein>
<name>A0A067T5Q9_GALM3</name>
<dbReference type="EMBL" id="KL142381">
    <property type="protein sequence ID" value="KDR75269.1"/>
    <property type="molecule type" value="Genomic_DNA"/>
</dbReference>
<dbReference type="OrthoDB" id="2556122at2759"/>
<dbReference type="InterPro" id="IPR045226">
    <property type="entry name" value="Dsc3"/>
</dbReference>
<dbReference type="Proteomes" id="UP000027222">
    <property type="component" value="Unassembled WGS sequence"/>
</dbReference>
<dbReference type="GO" id="GO:0044695">
    <property type="term" value="C:Dsc E3 ubiquitin ligase complex"/>
    <property type="evidence" value="ECO:0007669"/>
    <property type="project" value="InterPro"/>
</dbReference>
<dbReference type="InterPro" id="IPR029071">
    <property type="entry name" value="Ubiquitin-like_domsf"/>
</dbReference>